<accession>E1IGQ3</accession>
<dbReference type="Pfam" id="PF00583">
    <property type="entry name" value="Acetyltransf_1"/>
    <property type="match status" value="2"/>
</dbReference>
<dbReference type="HOGENOM" id="CLU_069610_0_0_0"/>
<dbReference type="InterPro" id="IPR016181">
    <property type="entry name" value="Acyl_CoA_acyltransferase"/>
</dbReference>
<dbReference type="eggNOG" id="COG0456">
    <property type="taxonomic scope" value="Bacteria"/>
</dbReference>
<evidence type="ECO:0000313" key="4">
    <source>
        <dbReference type="EMBL" id="EFO79640.1"/>
    </source>
</evidence>
<feature type="domain" description="N-acetyltransferase" evidence="3">
    <location>
        <begin position="14"/>
        <end position="164"/>
    </location>
</feature>
<dbReference type="CDD" id="cd04301">
    <property type="entry name" value="NAT_SF"/>
    <property type="match status" value="2"/>
</dbReference>
<evidence type="ECO:0000259" key="3">
    <source>
        <dbReference type="PROSITE" id="PS51186"/>
    </source>
</evidence>
<evidence type="ECO:0000256" key="2">
    <source>
        <dbReference type="ARBA" id="ARBA00023315"/>
    </source>
</evidence>
<keyword evidence="5" id="KW-1185">Reference proteome</keyword>
<dbReference type="SUPFAM" id="SSF55729">
    <property type="entry name" value="Acyl-CoA N-acyltransferases (Nat)"/>
    <property type="match status" value="1"/>
</dbReference>
<dbReference type="PANTHER" id="PTHR43877">
    <property type="entry name" value="AMINOALKYLPHOSPHONATE N-ACETYLTRANSFERASE-RELATED-RELATED"/>
    <property type="match status" value="1"/>
</dbReference>
<dbReference type="InterPro" id="IPR000182">
    <property type="entry name" value="GNAT_dom"/>
</dbReference>
<dbReference type="STRING" id="765420.OSCT_2504"/>
<organism evidence="4 5">
    <name type="scientific">Oscillochloris trichoides DG-6</name>
    <dbReference type="NCBI Taxonomy" id="765420"/>
    <lineage>
        <taxon>Bacteria</taxon>
        <taxon>Bacillati</taxon>
        <taxon>Chloroflexota</taxon>
        <taxon>Chloroflexia</taxon>
        <taxon>Chloroflexales</taxon>
        <taxon>Chloroflexineae</taxon>
        <taxon>Oscillochloridaceae</taxon>
        <taxon>Oscillochloris</taxon>
    </lineage>
</organism>
<feature type="domain" description="N-acetyltransferase" evidence="3">
    <location>
        <begin position="183"/>
        <end position="333"/>
    </location>
</feature>
<dbReference type="AlphaFoldDB" id="E1IGQ3"/>
<dbReference type="PANTHER" id="PTHR43877:SF6">
    <property type="entry name" value="GCN5-RELATED N-ACETYLTRANSFERASE"/>
    <property type="match status" value="1"/>
</dbReference>
<dbReference type="Proteomes" id="UP000054010">
    <property type="component" value="Unassembled WGS sequence"/>
</dbReference>
<keyword evidence="2" id="KW-0012">Acyltransferase</keyword>
<keyword evidence="1" id="KW-0808">Transferase</keyword>
<dbReference type="PROSITE" id="PS51186">
    <property type="entry name" value="GNAT"/>
    <property type="match status" value="2"/>
</dbReference>
<protein>
    <submittedName>
        <fullName evidence="4">GCN5-related N-acetyltransferase</fullName>
    </submittedName>
</protein>
<evidence type="ECO:0000313" key="5">
    <source>
        <dbReference type="Proteomes" id="UP000054010"/>
    </source>
</evidence>
<name>E1IGQ3_9CHLR</name>
<gene>
    <name evidence="4" type="ORF">OSCT_2504</name>
</gene>
<dbReference type="EMBL" id="ADVR01000110">
    <property type="protein sequence ID" value="EFO79640.1"/>
    <property type="molecule type" value="Genomic_DNA"/>
</dbReference>
<evidence type="ECO:0000256" key="1">
    <source>
        <dbReference type="ARBA" id="ARBA00022679"/>
    </source>
</evidence>
<dbReference type="GO" id="GO:0016747">
    <property type="term" value="F:acyltransferase activity, transferring groups other than amino-acyl groups"/>
    <property type="evidence" value="ECO:0007669"/>
    <property type="project" value="InterPro"/>
</dbReference>
<sequence>MSTNLQRTPVPAGIQMRRFSGSDADFAAAVEITNQVYPEYPDTVDEWRFGDAKRPAHVLQVRWFADLDGVPVAYGTYHHHEGMYHPQKFGLFVYVLPAYQGRGIGAALYDHLISDLEPHRPIMLRSRTREDMQRSLHFLLDRGFQEGMREWESRLDVAAFDPTPYQGHAATLRAEGIRITTVAELLEHDPACHEKLWQLNNELMHDVPHPDAPTEITLESFENWIFKNPNFLPQGFFVALDGSNYVGLSALWSSQADATELYTGLTGVRRAYRRRGIALALKLHAIAYAQQHQIRTVKTWNESNNRAMLSINEMLGFVKQPAWINFDKQLREG</sequence>
<reference evidence="4 5" key="1">
    <citation type="journal article" date="2011" name="J. Bacteriol.">
        <title>Draft genome sequence of the anoxygenic filamentous phototrophic bacterium Oscillochloris trichoides subsp. DG-6.</title>
        <authorList>
            <person name="Kuznetsov B.B."/>
            <person name="Ivanovsky R.N."/>
            <person name="Keppen O.I."/>
            <person name="Sukhacheva M.V."/>
            <person name="Bumazhkin B.K."/>
            <person name="Patutina E.O."/>
            <person name="Beletsky A.V."/>
            <person name="Mardanov A.V."/>
            <person name="Baslerov R.V."/>
            <person name="Panteleeva A.N."/>
            <person name="Kolganova T.V."/>
            <person name="Ravin N.V."/>
            <person name="Skryabin K.G."/>
        </authorList>
    </citation>
    <scope>NUCLEOTIDE SEQUENCE [LARGE SCALE GENOMIC DNA]</scope>
    <source>
        <strain evidence="4 5">DG-6</strain>
    </source>
</reference>
<dbReference type="InterPro" id="IPR050832">
    <property type="entry name" value="Bact_Acetyltransf"/>
</dbReference>
<proteinExistence type="predicted"/>
<dbReference type="Gene3D" id="3.40.630.30">
    <property type="match status" value="1"/>
</dbReference>
<comment type="caution">
    <text evidence="4">The sequence shown here is derived from an EMBL/GenBank/DDBJ whole genome shotgun (WGS) entry which is preliminary data.</text>
</comment>